<evidence type="ECO:0000313" key="10">
    <source>
        <dbReference type="EMBL" id="MFD2907477.1"/>
    </source>
</evidence>
<dbReference type="SUPFAM" id="SSF81324">
    <property type="entry name" value="Voltage-gated potassium channels"/>
    <property type="match status" value="1"/>
</dbReference>
<dbReference type="RefSeq" id="WP_379803683.1">
    <property type="nucleotide sequence ID" value="NZ_JBHUOL010000006.1"/>
</dbReference>
<feature type="transmembrane region" description="Helical" evidence="8">
    <location>
        <begin position="20"/>
        <end position="37"/>
    </location>
</feature>
<comment type="subcellular location">
    <subcellularLocation>
        <location evidence="1">Membrane</location>
        <topology evidence="1">Multi-pass membrane protein</topology>
    </subcellularLocation>
</comment>
<dbReference type="InterPro" id="IPR013099">
    <property type="entry name" value="K_chnl_dom"/>
</dbReference>
<organism evidence="10 11">
    <name type="scientific">Flavobacterium ardleyense</name>
    <dbReference type="NCBI Taxonomy" id="2038737"/>
    <lineage>
        <taxon>Bacteria</taxon>
        <taxon>Pseudomonadati</taxon>
        <taxon>Bacteroidota</taxon>
        <taxon>Flavobacteriia</taxon>
        <taxon>Flavobacteriales</taxon>
        <taxon>Flavobacteriaceae</taxon>
        <taxon>Flavobacterium</taxon>
    </lineage>
</organism>
<dbReference type="PANTHER" id="PTHR11003">
    <property type="entry name" value="POTASSIUM CHANNEL, SUBFAMILY K"/>
    <property type="match status" value="1"/>
</dbReference>
<evidence type="ECO:0000256" key="6">
    <source>
        <dbReference type="ARBA" id="ARBA00023136"/>
    </source>
</evidence>
<evidence type="ECO:0000256" key="8">
    <source>
        <dbReference type="SAM" id="Phobius"/>
    </source>
</evidence>
<dbReference type="Gene3D" id="1.10.287.70">
    <property type="match status" value="1"/>
</dbReference>
<dbReference type="InterPro" id="IPR003938">
    <property type="entry name" value="K_chnl_volt-dep_EAG/ELK/ERG"/>
</dbReference>
<evidence type="ECO:0000256" key="2">
    <source>
        <dbReference type="ARBA" id="ARBA00022448"/>
    </source>
</evidence>
<evidence type="ECO:0000256" key="5">
    <source>
        <dbReference type="ARBA" id="ARBA00023065"/>
    </source>
</evidence>
<dbReference type="EMBL" id="JBHUOL010000006">
    <property type="protein sequence ID" value="MFD2907477.1"/>
    <property type="molecule type" value="Genomic_DNA"/>
</dbReference>
<comment type="caution">
    <text evidence="10">The sequence shown here is derived from an EMBL/GenBank/DDBJ whole genome shotgun (WGS) entry which is preliminary data.</text>
</comment>
<evidence type="ECO:0000256" key="1">
    <source>
        <dbReference type="ARBA" id="ARBA00004141"/>
    </source>
</evidence>
<evidence type="ECO:0000256" key="7">
    <source>
        <dbReference type="ARBA" id="ARBA00023303"/>
    </source>
</evidence>
<keyword evidence="5" id="KW-0406">Ion transport</keyword>
<keyword evidence="4 8" id="KW-1133">Transmembrane helix</keyword>
<name>A0ABW5Z3Y7_9FLAO</name>
<dbReference type="Proteomes" id="UP001597549">
    <property type="component" value="Unassembled WGS sequence"/>
</dbReference>
<keyword evidence="3 8" id="KW-0812">Transmembrane</keyword>
<protein>
    <submittedName>
        <fullName evidence="10">Potassium channel family protein</fullName>
    </submittedName>
</protein>
<sequence>MFFIKTIFLFLQDEEYRDLLITTAIILIIGTLTYHYLEGWGYIDSLYFSMVTLTTIGYGDFTPQTDEGKLFTVFYIIVGIGVILSFINTIQRHYAKMKYENKREFVTSRKAENSKHKKREN</sequence>
<dbReference type="PRINTS" id="PR01463">
    <property type="entry name" value="EAGCHANLFMLY"/>
</dbReference>
<keyword evidence="6 8" id="KW-0472">Membrane</keyword>
<gene>
    <name evidence="10" type="ORF">ACFSX9_01890</name>
</gene>
<accession>A0ABW5Z3Y7</accession>
<dbReference type="Pfam" id="PF07885">
    <property type="entry name" value="Ion_trans_2"/>
    <property type="match status" value="1"/>
</dbReference>
<reference evidence="11" key="1">
    <citation type="journal article" date="2019" name="Int. J. Syst. Evol. Microbiol.">
        <title>The Global Catalogue of Microorganisms (GCM) 10K type strain sequencing project: providing services to taxonomists for standard genome sequencing and annotation.</title>
        <authorList>
            <consortium name="The Broad Institute Genomics Platform"/>
            <consortium name="The Broad Institute Genome Sequencing Center for Infectious Disease"/>
            <person name="Wu L."/>
            <person name="Ma J."/>
        </authorList>
    </citation>
    <scope>NUCLEOTIDE SEQUENCE [LARGE SCALE GENOMIC DNA]</scope>
    <source>
        <strain evidence="11">KCTC 52644</strain>
    </source>
</reference>
<evidence type="ECO:0000259" key="9">
    <source>
        <dbReference type="Pfam" id="PF07885"/>
    </source>
</evidence>
<feature type="transmembrane region" description="Helical" evidence="8">
    <location>
        <begin position="70"/>
        <end position="90"/>
    </location>
</feature>
<proteinExistence type="predicted"/>
<evidence type="ECO:0000313" key="11">
    <source>
        <dbReference type="Proteomes" id="UP001597549"/>
    </source>
</evidence>
<evidence type="ECO:0000256" key="3">
    <source>
        <dbReference type="ARBA" id="ARBA00022692"/>
    </source>
</evidence>
<keyword evidence="11" id="KW-1185">Reference proteome</keyword>
<dbReference type="GO" id="GO:0034220">
    <property type="term" value="P:monoatomic ion transmembrane transport"/>
    <property type="evidence" value="ECO:0007669"/>
    <property type="project" value="UniProtKB-KW"/>
</dbReference>
<dbReference type="PANTHER" id="PTHR11003:SF291">
    <property type="entry name" value="IP11374P"/>
    <property type="match status" value="1"/>
</dbReference>
<keyword evidence="2" id="KW-0813">Transport</keyword>
<keyword evidence="7 10" id="KW-0407">Ion channel</keyword>
<evidence type="ECO:0000256" key="4">
    <source>
        <dbReference type="ARBA" id="ARBA00022989"/>
    </source>
</evidence>
<feature type="domain" description="Potassium channel" evidence="9">
    <location>
        <begin position="22"/>
        <end position="92"/>
    </location>
</feature>
<dbReference type="InterPro" id="IPR003280">
    <property type="entry name" value="2pore_dom_K_chnl"/>
</dbReference>